<dbReference type="Pfam" id="PF00501">
    <property type="entry name" value="AMP-binding"/>
    <property type="match status" value="2"/>
</dbReference>
<dbReference type="CDD" id="cd05911">
    <property type="entry name" value="Firefly_Luc_like"/>
    <property type="match status" value="2"/>
</dbReference>
<sequence length="1242" mass="134698">MSLYSSSSSSGGIIYTSPAPSVPVVSTSVFTHILSLDARTGDVGGFPGAKPAFIDADTGTTVTRVQLRQLALEFAFGMRTRAGARRDDVVMIYSPNALAWPVVLFGSVAAGLRCTLANSAYLPRELVHQYTDSGAGLVVTHEAGLAAIREMFAMLGVSKAEGDRRTILLTQDLTWAGGPSASVSEDAAALVKMGDLLGLGSLIEEEKFDGEKLATETVFLCYSSGTTGKPKGVETTHQNVTVFADLLRSQLPPLSVGKEAVLGILPLYHIYGLMQILHIPFTLGWTTILQGAFDPVNFCRIIQQYAISFAYVVPPMLVVLARHPAVDKFDLSSLEYMVSAAAPLGADLVRLVKQRLLSKRAAGGTLWISQGYGLTETTTATHLVPFDARSDAKAGSIGPLLPNLEARIISENGGGDAQPGERGELWIRGKTIMKGYLNNVKATAETTAPDDWFMTGDIAYRDEDGFYYIVDRKKELIKYKGFQGLCPSWAFGLEAYPKLRPVPPAELESVLLTHPDIADVAVIGIEDLKEATELPRAYVVHASPDSLQSDAEKVEYAQNIVKWMQTKVAKHKFLRGGVRVIDIIPKSAAAPGKPDVFRDITQKPPPYNGWGSLCPRSGIPPPPPSVTARSRVESMAPPRIYESGYSPVPIVNTSIYTHLLGSRTASGDDVGGYPGSFKAFIDAPTGTTLTRGGLKDLTLRLAYGLKHVCGAKRGDTLLIFSPNSLAWPVVLYGGVAAGLRCTLANSGYTHHELEHQYKDSRAKIVVCSEETVPVAREMFSLLGLSEAEADTRIVVMPQQDLSWAGGPQAPKPANLKNLVWMQDLLAKGKLAKEEKFDGLGDETVYLCYSSGTTGKPKGVETTHQNMTSVVDMTKGFFPLPPDGQTPMIAILPFYHIFGASNILNGSLSCATPVVVMQRFDPELFCANIERYRVMYSFVVPPVLVTLARHEAVDRYDLSSLEYMLSGAAPLGGELVSMVGSKNCPVCMITEIRQVRKRLLGKRKAGSILWITQGYGLTETSPSTHTLEYQDSLRKIGSCGTLLPNLQARLVEDEDGLVDAEEGQPGELWLRGKTIMKGYLNNVASTKHSITPDKWFKTGDVAVRDNEGFFYIVDRRKELIKYKGFQVPPAELEAILLSHPGVADAAVIGVDDPVEATELPRAYVVPADPAKVSSKAEKAAFEAAVAQWIQTKVAKHKYLRGGVAVIDLIPKSPAGKILRRQLRELAKEEVKRGEIKFATKAKL</sequence>
<dbReference type="InterPro" id="IPR045851">
    <property type="entry name" value="AMP-bd_C_sf"/>
</dbReference>
<feature type="domain" description="AMP-dependent synthetase/ligase" evidence="4">
    <location>
        <begin position="47"/>
        <end position="437"/>
    </location>
</feature>
<dbReference type="InterPro" id="IPR020845">
    <property type="entry name" value="AMP-binding_CS"/>
</dbReference>
<dbReference type="Proteomes" id="UP001295794">
    <property type="component" value="Unassembled WGS sequence"/>
</dbReference>
<dbReference type="PANTHER" id="PTHR24096">
    <property type="entry name" value="LONG-CHAIN-FATTY-ACID--COA LIGASE"/>
    <property type="match status" value="1"/>
</dbReference>
<dbReference type="FunFam" id="3.40.50.12780:FF:000003">
    <property type="entry name" value="Long-chain-fatty-acid--CoA ligase FadD"/>
    <property type="match status" value="1"/>
</dbReference>
<feature type="domain" description="AMP-binding enzyme C-terminal" evidence="5">
    <location>
        <begin position="506"/>
        <end position="588"/>
    </location>
</feature>
<evidence type="ECO:0000259" key="5">
    <source>
        <dbReference type="Pfam" id="PF13193"/>
    </source>
</evidence>
<comment type="pathway">
    <text evidence="1">Siderophore biosynthesis.</text>
</comment>
<dbReference type="GO" id="GO:0016405">
    <property type="term" value="F:CoA-ligase activity"/>
    <property type="evidence" value="ECO:0007669"/>
    <property type="project" value="TreeGrafter"/>
</dbReference>
<organism evidence="6 7">
    <name type="scientific">Mycena citricolor</name>
    <dbReference type="NCBI Taxonomy" id="2018698"/>
    <lineage>
        <taxon>Eukaryota</taxon>
        <taxon>Fungi</taxon>
        <taxon>Dikarya</taxon>
        <taxon>Basidiomycota</taxon>
        <taxon>Agaricomycotina</taxon>
        <taxon>Agaricomycetes</taxon>
        <taxon>Agaricomycetidae</taxon>
        <taxon>Agaricales</taxon>
        <taxon>Marasmiineae</taxon>
        <taxon>Mycenaceae</taxon>
        <taxon>Mycena</taxon>
    </lineage>
</organism>
<dbReference type="PANTHER" id="PTHR24096:SF149">
    <property type="entry name" value="AMP-BINDING DOMAIN-CONTAINING PROTEIN-RELATED"/>
    <property type="match status" value="1"/>
</dbReference>
<feature type="domain" description="AMP-dependent synthetase/ligase" evidence="4">
    <location>
        <begin position="676"/>
        <end position="1079"/>
    </location>
</feature>
<evidence type="ECO:0008006" key="8">
    <source>
        <dbReference type="Google" id="ProtNLM"/>
    </source>
</evidence>
<name>A0AAD2K267_9AGAR</name>
<dbReference type="Pfam" id="PF13193">
    <property type="entry name" value="AMP-binding_C"/>
    <property type="match status" value="2"/>
</dbReference>
<dbReference type="InterPro" id="IPR042099">
    <property type="entry name" value="ANL_N_sf"/>
</dbReference>
<evidence type="ECO:0000256" key="3">
    <source>
        <dbReference type="ARBA" id="ARBA00022598"/>
    </source>
</evidence>
<dbReference type="EMBL" id="CAVNYO010000403">
    <property type="protein sequence ID" value="CAK5274869.1"/>
    <property type="molecule type" value="Genomic_DNA"/>
</dbReference>
<dbReference type="SUPFAM" id="SSF56801">
    <property type="entry name" value="Acetyl-CoA synthetase-like"/>
    <property type="match status" value="2"/>
</dbReference>
<evidence type="ECO:0000256" key="2">
    <source>
        <dbReference type="ARBA" id="ARBA00006432"/>
    </source>
</evidence>
<comment type="similarity">
    <text evidence="2">Belongs to the ATP-dependent AMP-binding enzyme family.</text>
</comment>
<comment type="caution">
    <text evidence="6">The sequence shown here is derived from an EMBL/GenBank/DDBJ whole genome shotgun (WGS) entry which is preliminary data.</text>
</comment>
<dbReference type="PROSITE" id="PS00455">
    <property type="entry name" value="AMP_BINDING"/>
    <property type="match status" value="2"/>
</dbReference>
<gene>
    <name evidence="6" type="ORF">MYCIT1_LOCUS22239</name>
</gene>
<evidence type="ECO:0000313" key="7">
    <source>
        <dbReference type="Proteomes" id="UP001295794"/>
    </source>
</evidence>
<dbReference type="Gene3D" id="3.30.300.30">
    <property type="match status" value="2"/>
</dbReference>
<dbReference type="Gene3D" id="3.40.50.12780">
    <property type="entry name" value="N-terminal domain of ligase-like"/>
    <property type="match status" value="2"/>
</dbReference>
<accession>A0AAD2K267</accession>
<dbReference type="InterPro" id="IPR000873">
    <property type="entry name" value="AMP-dep_synth/lig_dom"/>
</dbReference>
<evidence type="ECO:0000259" key="4">
    <source>
        <dbReference type="Pfam" id="PF00501"/>
    </source>
</evidence>
<keyword evidence="3" id="KW-0436">Ligase</keyword>
<proteinExistence type="inferred from homology"/>
<keyword evidence="7" id="KW-1185">Reference proteome</keyword>
<dbReference type="InterPro" id="IPR025110">
    <property type="entry name" value="AMP-bd_C"/>
</dbReference>
<feature type="domain" description="AMP-binding enzyme C-terminal" evidence="5">
    <location>
        <begin position="1130"/>
        <end position="1215"/>
    </location>
</feature>
<evidence type="ECO:0000313" key="6">
    <source>
        <dbReference type="EMBL" id="CAK5274869.1"/>
    </source>
</evidence>
<reference evidence="6" key="1">
    <citation type="submission" date="2023-11" db="EMBL/GenBank/DDBJ databases">
        <authorList>
            <person name="De Vega J J."/>
            <person name="De Vega J J."/>
        </authorList>
    </citation>
    <scope>NUCLEOTIDE SEQUENCE</scope>
</reference>
<protein>
    <recommendedName>
        <fullName evidence="8">4-coumarate-CoA ligase</fullName>
    </recommendedName>
</protein>
<dbReference type="AlphaFoldDB" id="A0AAD2K267"/>
<evidence type="ECO:0000256" key="1">
    <source>
        <dbReference type="ARBA" id="ARBA00004924"/>
    </source>
</evidence>